<dbReference type="PANTHER" id="PTHR46552">
    <property type="entry name" value="NADH-UBIQUINONE OXIDOREDUCTASE CHAIN 2"/>
    <property type="match status" value="1"/>
</dbReference>
<sequence>MASGVILFSGVMLFSMELKLLAYSFMVGLMAKLGVFPGYFWVLSVFMGLSMFSLLLLMVLSKMIPLMLFGEVIHFVPFVFILTLSFFSMFIGASVGLGQSKLKMMLGASSIGHGGWFLAGGMTGDLWIYFLIYSISSLMLIWMLELSDSSFMKFAMLISISGLPPFLLFVGKASILLTMVNINPLFIFIPCLSALLSVFFYLKFSYIFLITTTVMKRVNFKFSSLSVLLSFGTMSYWFIL</sequence>
<dbReference type="AlphaFoldDB" id="A0A1P7YWC0"/>
<evidence type="ECO:0000256" key="4">
    <source>
        <dbReference type="ARBA" id="ARBA00021008"/>
    </source>
</evidence>
<evidence type="ECO:0000256" key="18">
    <source>
        <dbReference type="SAM" id="Phobius"/>
    </source>
</evidence>
<evidence type="ECO:0000313" key="20">
    <source>
        <dbReference type="EMBL" id="AKM99596.1"/>
    </source>
</evidence>
<keyword evidence="8" id="KW-0999">Mitochondrion inner membrane</keyword>
<proteinExistence type="inferred from homology"/>
<keyword evidence="10" id="KW-0249">Electron transport</keyword>
<keyword evidence="11 18" id="KW-1133">Transmembrane helix</keyword>
<dbReference type="GO" id="GO:0006120">
    <property type="term" value="P:mitochondrial electron transport, NADH to ubiquinone"/>
    <property type="evidence" value="ECO:0007669"/>
    <property type="project" value="TreeGrafter"/>
</dbReference>
<feature type="domain" description="NADH:quinone oxidoreductase/Mrp antiporter transmembrane" evidence="19">
    <location>
        <begin position="11"/>
        <end position="144"/>
    </location>
</feature>
<dbReference type="GO" id="GO:0005743">
    <property type="term" value="C:mitochondrial inner membrane"/>
    <property type="evidence" value="ECO:0007669"/>
    <property type="project" value="UniProtKB-SubCell"/>
</dbReference>
<evidence type="ECO:0000256" key="10">
    <source>
        <dbReference type="ARBA" id="ARBA00022982"/>
    </source>
</evidence>
<dbReference type="Pfam" id="PF00361">
    <property type="entry name" value="Proton_antipo_M"/>
    <property type="match status" value="1"/>
</dbReference>
<keyword evidence="13" id="KW-0830">Ubiquinone</keyword>
<dbReference type="InterPro" id="IPR001750">
    <property type="entry name" value="ND/Mrp_TM"/>
</dbReference>
<evidence type="ECO:0000256" key="13">
    <source>
        <dbReference type="ARBA" id="ARBA00023075"/>
    </source>
</evidence>
<keyword evidence="14 20" id="KW-0496">Mitochondrion</keyword>
<keyword evidence="9" id="KW-1278">Translocase</keyword>
<evidence type="ECO:0000256" key="11">
    <source>
        <dbReference type="ARBA" id="ARBA00022989"/>
    </source>
</evidence>
<feature type="transmembrane region" description="Helical" evidence="18">
    <location>
        <begin position="222"/>
        <end position="239"/>
    </location>
</feature>
<dbReference type="EMBL" id="KP635441">
    <property type="protein sequence ID" value="AKM99596.1"/>
    <property type="molecule type" value="Genomic_DNA"/>
</dbReference>
<reference evidence="20" key="1">
    <citation type="submission" date="2015-01" db="EMBL/GenBank/DDBJ databases">
        <title>Complete mitochondrial genome of Vaginulus alte (Gastropoda: Pulmonata: Systellommatophora: Veronicellidae).</title>
        <authorList>
            <person name="Liu C."/>
            <person name="Shen H.D."/>
        </authorList>
    </citation>
    <scope>NUCLEOTIDE SEQUENCE</scope>
</reference>
<keyword evidence="5" id="KW-0813">Transport</keyword>
<keyword evidence="15 18" id="KW-0472">Membrane</keyword>
<dbReference type="EC" id="7.1.1.2" evidence="3"/>
<dbReference type="InterPro" id="IPR050175">
    <property type="entry name" value="Complex_I_Subunit_2"/>
</dbReference>
<feature type="transmembrane region" description="Helical" evidence="18">
    <location>
        <begin position="72"/>
        <end position="97"/>
    </location>
</feature>
<comment type="catalytic activity">
    <reaction evidence="17">
        <text>a ubiquinone + NADH + 5 H(+)(in) = a ubiquinol + NAD(+) + 4 H(+)(out)</text>
        <dbReference type="Rhea" id="RHEA:29091"/>
        <dbReference type="Rhea" id="RHEA-COMP:9565"/>
        <dbReference type="Rhea" id="RHEA-COMP:9566"/>
        <dbReference type="ChEBI" id="CHEBI:15378"/>
        <dbReference type="ChEBI" id="CHEBI:16389"/>
        <dbReference type="ChEBI" id="CHEBI:17976"/>
        <dbReference type="ChEBI" id="CHEBI:57540"/>
        <dbReference type="ChEBI" id="CHEBI:57945"/>
        <dbReference type="EC" id="7.1.1.2"/>
    </reaction>
</comment>
<evidence type="ECO:0000256" key="2">
    <source>
        <dbReference type="ARBA" id="ARBA00007012"/>
    </source>
</evidence>
<feature type="transmembrane region" description="Helical" evidence="18">
    <location>
        <begin position="156"/>
        <end position="179"/>
    </location>
</feature>
<dbReference type="GO" id="GO:0008137">
    <property type="term" value="F:NADH dehydrogenase (ubiquinone) activity"/>
    <property type="evidence" value="ECO:0007669"/>
    <property type="project" value="UniProtKB-EC"/>
</dbReference>
<protein>
    <recommendedName>
        <fullName evidence="4">NADH-ubiquinone oxidoreductase chain 2</fullName>
        <ecNumber evidence="3">7.1.1.2</ecNumber>
    </recommendedName>
    <alternativeName>
        <fullName evidence="16">NADH dehydrogenase subunit 2</fullName>
    </alternativeName>
</protein>
<comment type="similarity">
    <text evidence="2">Belongs to the complex I subunit 2 family.</text>
</comment>
<evidence type="ECO:0000256" key="17">
    <source>
        <dbReference type="ARBA" id="ARBA00049551"/>
    </source>
</evidence>
<comment type="subcellular location">
    <subcellularLocation>
        <location evidence="1">Mitochondrion inner membrane</location>
        <topology evidence="1">Multi-pass membrane protein</topology>
    </subcellularLocation>
</comment>
<evidence type="ECO:0000256" key="6">
    <source>
        <dbReference type="ARBA" id="ARBA00022660"/>
    </source>
</evidence>
<evidence type="ECO:0000256" key="3">
    <source>
        <dbReference type="ARBA" id="ARBA00012944"/>
    </source>
</evidence>
<evidence type="ECO:0000256" key="5">
    <source>
        <dbReference type="ARBA" id="ARBA00022448"/>
    </source>
</evidence>
<geneLocation type="mitochondrion" evidence="20"/>
<organism evidence="20">
    <name type="scientific">Eleutherocaulis alte</name>
    <dbReference type="NCBI Taxonomy" id="74076"/>
    <lineage>
        <taxon>Eukaryota</taxon>
        <taxon>Metazoa</taxon>
        <taxon>Spiralia</taxon>
        <taxon>Lophotrochozoa</taxon>
        <taxon>Mollusca</taxon>
        <taxon>Gastropoda</taxon>
        <taxon>Heterobranchia</taxon>
        <taxon>Euthyneura</taxon>
        <taxon>Panpulmonata</taxon>
        <taxon>Eupulmonata</taxon>
        <taxon>Systellommatophora</taxon>
        <taxon>Veronicelloidea</taxon>
        <taxon>Veronicellidae</taxon>
        <taxon>Eleutherocaulis</taxon>
    </lineage>
</organism>
<keyword evidence="7 18" id="KW-0812">Transmembrane</keyword>
<accession>A0A1P7YWC0</accession>
<evidence type="ECO:0000256" key="7">
    <source>
        <dbReference type="ARBA" id="ARBA00022692"/>
    </source>
</evidence>
<evidence type="ECO:0000256" key="12">
    <source>
        <dbReference type="ARBA" id="ARBA00023027"/>
    </source>
</evidence>
<keyword evidence="6" id="KW-0679">Respiratory chain</keyword>
<evidence type="ECO:0000256" key="16">
    <source>
        <dbReference type="ARBA" id="ARBA00031028"/>
    </source>
</evidence>
<dbReference type="PANTHER" id="PTHR46552:SF1">
    <property type="entry name" value="NADH-UBIQUINONE OXIDOREDUCTASE CHAIN 2"/>
    <property type="match status" value="1"/>
</dbReference>
<evidence type="ECO:0000256" key="15">
    <source>
        <dbReference type="ARBA" id="ARBA00023136"/>
    </source>
</evidence>
<feature type="transmembrane region" description="Helical" evidence="18">
    <location>
        <begin position="38"/>
        <end position="60"/>
    </location>
</feature>
<name>A0A1P7YWC0_9EUPU</name>
<feature type="transmembrane region" description="Helical" evidence="18">
    <location>
        <begin position="185"/>
        <end position="210"/>
    </location>
</feature>
<evidence type="ECO:0000259" key="19">
    <source>
        <dbReference type="Pfam" id="PF00361"/>
    </source>
</evidence>
<evidence type="ECO:0000256" key="8">
    <source>
        <dbReference type="ARBA" id="ARBA00022792"/>
    </source>
</evidence>
<evidence type="ECO:0000256" key="1">
    <source>
        <dbReference type="ARBA" id="ARBA00004448"/>
    </source>
</evidence>
<evidence type="ECO:0000256" key="14">
    <source>
        <dbReference type="ARBA" id="ARBA00023128"/>
    </source>
</evidence>
<keyword evidence="12" id="KW-0520">NAD</keyword>
<gene>
    <name evidence="20" type="primary">ND2</name>
</gene>
<evidence type="ECO:0000256" key="9">
    <source>
        <dbReference type="ARBA" id="ARBA00022967"/>
    </source>
</evidence>